<proteinExistence type="inferred from homology"/>
<dbReference type="Proteomes" id="UP001605036">
    <property type="component" value="Unassembled WGS sequence"/>
</dbReference>
<dbReference type="CDD" id="cd00431">
    <property type="entry name" value="cysteine_hydrolases"/>
    <property type="match status" value="1"/>
</dbReference>
<keyword evidence="4" id="KW-1185">Reference proteome</keyword>
<dbReference type="SUPFAM" id="SSF52499">
    <property type="entry name" value="Isochorismatase-like hydrolases"/>
    <property type="match status" value="1"/>
</dbReference>
<evidence type="ECO:0000313" key="3">
    <source>
        <dbReference type="EMBL" id="KAL2622951.1"/>
    </source>
</evidence>
<evidence type="ECO:0000256" key="1">
    <source>
        <dbReference type="ARBA" id="ARBA00006336"/>
    </source>
</evidence>
<dbReference type="PANTHER" id="PTHR47044">
    <property type="entry name" value="OS02G0276400 PROTEIN"/>
    <property type="match status" value="1"/>
</dbReference>
<organism evidence="3 4">
    <name type="scientific">Riccia fluitans</name>
    <dbReference type="NCBI Taxonomy" id="41844"/>
    <lineage>
        <taxon>Eukaryota</taxon>
        <taxon>Viridiplantae</taxon>
        <taxon>Streptophyta</taxon>
        <taxon>Embryophyta</taxon>
        <taxon>Marchantiophyta</taxon>
        <taxon>Marchantiopsida</taxon>
        <taxon>Marchantiidae</taxon>
        <taxon>Marchantiales</taxon>
        <taxon>Ricciaceae</taxon>
        <taxon>Riccia</taxon>
    </lineage>
</organism>
<name>A0ABD1Y8J0_9MARC</name>
<sequence>MATNNGAGSNALKPGLDWKRSALIVVDMQNDFIQPGGPLHVAGGSAVVAEVKKSVSIAREKGAHVIWVLREHDANGRDVELFRAHLYPDGQIGPTVKGTYGSQLVEGLEPKSGEIILVKSRFSAFFATNLDLILRRLDIKTVVVAGVQTPNCIRATAFDALALDYPKVVVLADATAAASAKVHDANLFDIRNVGIATPTVEEWSAQ</sequence>
<feature type="domain" description="Isochorismatase-like" evidence="2">
    <location>
        <begin position="21"/>
        <end position="198"/>
    </location>
</feature>
<dbReference type="InterPro" id="IPR036380">
    <property type="entry name" value="Isochorismatase-like_sf"/>
</dbReference>
<dbReference type="EMBL" id="JBHFFA010000006">
    <property type="protein sequence ID" value="KAL2622951.1"/>
    <property type="molecule type" value="Genomic_DNA"/>
</dbReference>
<dbReference type="Pfam" id="PF00857">
    <property type="entry name" value="Isochorismatase"/>
    <property type="match status" value="1"/>
</dbReference>
<evidence type="ECO:0000313" key="4">
    <source>
        <dbReference type="Proteomes" id="UP001605036"/>
    </source>
</evidence>
<comment type="similarity">
    <text evidence="1">Belongs to the isochorismatase family.</text>
</comment>
<dbReference type="AlphaFoldDB" id="A0ABD1Y8J0"/>
<comment type="caution">
    <text evidence="3">The sequence shown here is derived from an EMBL/GenBank/DDBJ whole genome shotgun (WGS) entry which is preliminary data.</text>
</comment>
<dbReference type="InterPro" id="IPR000868">
    <property type="entry name" value="Isochorismatase-like_dom"/>
</dbReference>
<gene>
    <name evidence="3" type="ORF">R1flu_003156</name>
</gene>
<dbReference type="Gene3D" id="3.40.50.850">
    <property type="entry name" value="Isochorismatase-like"/>
    <property type="match status" value="1"/>
</dbReference>
<protein>
    <recommendedName>
        <fullName evidence="2">Isochorismatase-like domain-containing protein</fullName>
    </recommendedName>
</protein>
<reference evidence="3 4" key="1">
    <citation type="submission" date="2024-09" db="EMBL/GenBank/DDBJ databases">
        <title>Chromosome-scale assembly of Riccia fluitans.</title>
        <authorList>
            <person name="Paukszto L."/>
            <person name="Sawicki J."/>
            <person name="Karawczyk K."/>
            <person name="Piernik-Szablinska J."/>
            <person name="Szczecinska M."/>
            <person name="Mazdziarz M."/>
        </authorList>
    </citation>
    <scope>NUCLEOTIDE SEQUENCE [LARGE SCALE GENOMIC DNA]</scope>
    <source>
        <strain evidence="3">Rf_01</strain>
        <tissue evidence="3">Aerial parts of the thallus</tissue>
    </source>
</reference>
<evidence type="ECO:0000259" key="2">
    <source>
        <dbReference type="Pfam" id="PF00857"/>
    </source>
</evidence>
<accession>A0ABD1Y8J0</accession>